<dbReference type="RefSeq" id="WP_234867452.1">
    <property type="nucleotide sequence ID" value="NZ_JAKEVY010000004.1"/>
</dbReference>
<dbReference type="Pfam" id="PF00271">
    <property type="entry name" value="Helicase_C"/>
    <property type="match status" value="1"/>
</dbReference>
<dbReference type="SUPFAM" id="SSF52540">
    <property type="entry name" value="P-loop containing nucleoside triphosphate hydrolases"/>
    <property type="match status" value="2"/>
</dbReference>
<dbReference type="PANTHER" id="PTHR10799">
    <property type="entry name" value="SNF2/RAD54 HELICASE FAMILY"/>
    <property type="match status" value="1"/>
</dbReference>
<evidence type="ECO:0000313" key="4">
    <source>
        <dbReference type="EMBL" id="MCF1716348.1"/>
    </source>
</evidence>
<dbReference type="SMART" id="SM00487">
    <property type="entry name" value="DEXDc"/>
    <property type="match status" value="1"/>
</dbReference>
<dbReference type="EMBL" id="JAKEVY010000004">
    <property type="protein sequence ID" value="MCF1716348.1"/>
    <property type="molecule type" value="Genomic_DNA"/>
</dbReference>
<reference evidence="4 5" key="1">
    <citation type="submission" date="2022-01" db="EMBL/GenBank/DDBJ databases">
        <title>Flavihumibacter sp. nov., isolated from sediment of a river.</title>
        <authorList>
            <person name="Liu H."/>
        </authorList>
    </citation>
    <scope>NUCLEOTIDE SEQUENCE [LARGE SCALE GENOMIC DNA]</scope>
    <source>
        <strain evidence="4 5">RY-1</strain>
    </source>
</reference>
<dbReference type="InterPro" id="IPR038718">
    <property type="entry name" value="SNF2-like_sf"/>
</dbReference>
<dbReference type="InterPro" id="IPR013663">
    <property type="entry name" value="Helicase_SWF/SNF/SWI_bac"/>
</dbReference>
<dbReference type="InterPro" id="IPR014001">
    <property type="entry name" value="Helicase_ATP-bd"/>
</dbReference>
<evidence type="ECO:0000259" key="2">
    <source>
        <dbReference type="PROSITE" id="PS51192"/>
    </source>
</evidence>
<keyword evidence="1" id="KW-0378">Hydrolase</keyword>
<sequence length="961" mass="110659">MDSIRDLEELLLVPEEQPPQTAEGNCIRIVVLKQFRFHKSLCIELYDAPLTQAGKIRNPLSPISAADAAQLADNEVDKIRFYAAINRFQTSPANSITNTDIRSLRTIIKNPAGLRFFYHDPEFSENVSAGSLREVQVGGLVEKLSLHIYKASPFYRVSPELELCKQKFHPQQFPLKYGLFLLQENQLMLAANLTVLKLLQVFATRQHLQLHEDQFAAFEEKILSKLENKIRVERHFIELAAEEELKEAGWKGAIERLIYLADLGQYVTIQPMMRYGSMEVPLRSKKMVYLPDTKGRLLAMQRDDAAENAFLAMVLKQHPHFMEQLENELPYFYLHRDRFLDEDWFLEAFAQWRAAGISIFGFNQLKENKKSAHKGTITVRVVSGLNWFNVKINAKYGDQQASLPQIQKAIRNKSKYVQLDDGTLGLLPEEWIERFSKFFFGASVMGEDLVMPGTRFEEVSMLFAQEELDEDVQQKIRNYRERLTDIKSIEPVPVPSTLHTELRHYQKEGLNWLHFLHENEFGGVLADDMGLGKTVQVIAFLLHLKETGNKSTHLLIVPTSLLFNWQVELQRFAPSLKCLILHGANRTKKTEEFDQYDIILTSYGTLLTDITYLRRFQFGYVLLDESQQIKNPDSQRYQAVQMLKSKNRLAITGTPFENNTMDLYAQFSVVCPGLLGNKKYFQDIYSTPIDRFENRQRSEELQQKIRPFLLRRTKEDVIQELPDKIEQILYCPMGEAQRAVYAAYEKDLRDYLEDKLEDDILRNSIHVLRGLTQLRQICDDPRLLQADQLQGEGSSKIDVLIEQVQNKSPRHKILIFSQFVSMLDLIAIELNKLGIVYETLTGATKNRKAAVDRFQQDAEVRVFLLSLKAGGVGLNLTAASYVYLVDPWWNPAVEDQAIDRAYRIGQHQNVQAVRLICPGTVEEKMRQLQQSKRELSAGLVQSGKAFFSNMTKEDWRTVLGG</sequence>
<dbReference type="InterPro" id="IPR000330">
    <property type="entry name" value="SNF2_N"/>
</dbReference>
<dbReference type="CDD" id="cd18793">
    <property type="entry name" value="SF2_C_SNF"/>
    <property type="match status" value="1"/>
</dbReference>
<keyword evidence="4" id="KW-0067">ATP-binding</keyword>
<dbReference type="InterPro" id="IPR001650">
    <property type="entry name" value="Helicase_C-like"/>
</dbReference>
<organism evidence="4 5">
    <name type="scientific">Flavihumibacter fluminis</name>
    <dbReference type="NCBI Taxonomy" id="2909236"/>
    <lineage>
        <taxon>Bacteria</taxon>
        <taxon>Pseudomonadati</taxon>
        <taxon>Bacteroidota</taxon>
        <taxon>Chitinophagia</taxon>
        <taxon>Chitinophagales</taxon>
        <taxon>Chitinophagaceae</taxon>
        <taxon>Flavihumibacter</taxon>
    </lineage>
</organism>
<dbReference type="InterPro" id="IPR027417">
    <property type="entry name" value="P-loop_NTPase"/>
</dbReference>
<dbReference type="PROSITE" id="PS51194">
    <property type="entry name" value="HELICASE_CTER"/>
    <property type="match status" value="1"/>
</dbReference>
<proteinExistence type="predicted"/>
<protein>
    <submittedName>
        <fullName evidence="4">SNF2 family helicase</fullName>
    </submittedName>
</protein>
<dbReference type="CDD" id="cd18012">
    <property type="entry name" value="DEXQc_arch_SWI2_SNF2"/>
    <property type="match status" value="1"/>
</dbReference>
<feature type="domain" description="Helicase ATP-binding" evidence="2">
    <location>
        <begin position="514"/>
        <end position="673"/>
    </location>
</feature>
<dbReference type="InterPro" id="IPR049730">
    <property type="entry name" value="SNF2/RAD54-like_C"/>
</dbReference>
<dbReference type="Pfam" id="PF00176">
    <property type="entry name" value="SNF2-rel_dom"/>
    <property type="match status" value="1"/>
</dbReference>
<keyword evidence="4" id="KW-0547">Nucleotide-binding</keyword>
<dbReference type="Proteomes" id="UP001200145">
    <property type="component" value="Unassembled WGS sequence"/>
</dbReference>
<dbReference type="GO" id="GO:0004386">
    <property type="term" value="F:helicase activity"/>
    <property type="evidence" value="ECO:0007669"/>
    <property type="project" value="UniProtKB-KW"/>
</dbReference>
<name>A0ABS9BMY3_9BACT</name>
<feature type="domain" description="Helicase C-terminal" evidence="3">
    <location>
        <begin position="796"/>
        <end position="951"/>
    </location>
</feature>
<evidence type="ECO:0000256" key="1">
    <source>
        <dbReference type="ARBA" id="ARBA00022801"/>
    </source>
</evidence>
<evidence type="ECO:0000259" key="3">
    <source>
        <dbReference type="PROSITE" id="PS51194"/>
    </source>
</evidence>
<dbReference type="PROSITE" id="PS51192">
    <property type="entry name" value="HELICASE_ATP_BIND_1"/>
    <property type="match status" value="1"/>
</dbReference>
<accession>A0ABS9BMY3</accession>
<dbReference type="Gene3D" id="3.40.50.10810">
    <property type="entry name" value="Tandem AAA-ATPase domain"/>
    <property type="match status" value="1"/>
</dbReference>
<dbReference type="Gene3D" id="3.40.50.300">
    <property type="entry name" value="P-loop containing nucleotide triphosphate hydrolases"/>
    <property type="match status" value="1"/>
</dbReference>
<keyword evidence="4" id="KW-0347">Helicase</keyword>
<dbReference type="Pfam" id="PF08455">
    <property type="entry name" value="SNF2_assoc"/>
    <property type="match status" value="1"/>
</dbReference>
<evidence type="ECO:0000313" key="5">
    <source>
        <dbReference type="Proteomes" id="UP001200145"/>
    </source>
</evidence>
<keyword evidence="5" id="KW-1185">Reference proteome</keyword>
<dbReference type="SMART" id="SM00490">
    <property type="entry name" value="HELICc"/>
    <property type="match status" value="1"/>
</dbReference>
<gene>
    <name evidence="4" type="ORF">L0U88_17025</name>
</gene>
<comment type="caution">
    <text evidence="4">The sequence shown here is derived from an EMBL/GenBank/DDBJ whole genome shotgun (WGS) entry which is preliminary data.</text>
</comment>